<feature type="domain" description="HD" evidence="3">
    <location>
        <begin position="23"/>
        <end position="173"/>
    </location>
</feature>
<reference evidence="4 5" key="1">
    <citation type="submission" date="2021-08" db="EMBL/GenBank/DDBJ databases">
        <title>Comparative Genomics Analysis of the Genus Qipengyuania Reveals Extensive Genetic Diversity and Metabolic Versatility, Including the Description of Fifteen Novel Species.</title>
        <authorList>
            <person name="Liu Y."/>
        </authorList>
    </citation>
    <scope>NUCLEOTIDE SEQUENCE [LARGE SCALE GENOMIC DNA]</scope>
    <source>
        <strain evidence="4 5">6D47A</strain>
    </source>
</reference>
<dbReference type="Gene3D" id="1.10.3210.10">
    <property type="entry name" value="Hypothetical protein af1432"/>
    <property type="match status" value="1"/>
</dbReference>
<dbReference type="Pfam" id="PF13023">
    <property type="entry name" value="HD_3"/>
    <property type="match status" value="1"/>
</dbReference>
<evidence type="ECO:0000313" key="5">
    <source>
        <dbReference type="Proteomes" id="UP000755104"/>
    </source>
</evidence>
<dbReference type="PANTHER" id="PTHR11845">
    <property type="entry name" value="5'-DEOXYNUCLEOTIDASE HDDC2"/>
    <property type="match status" value="1"/>
</dbReference>
<protein>
    <submittedName>
        <fullName evidence="4">HD domain-containing protein</fullName>
    </submittedName>
</protein>
<keyword evidence="2" id="KW-0378">Hydrolase</keyword>
<evidence type="ECO:0000256" key="2">
    <source>
        <dbReference type="ARBA" id="ARBA00022801"/>
    </source>
</evidence>
<keyword evidence="1" id="KW-0479">Metal-binding</keyword>
<organism evidence="4 5">
    <name type="scientific">Qipengyuania qiaonensis</name>
    <dbReference type="NCBI Taxonomy" id="2867240"/>
    <lineage>
        <taxon>Bacteria</taxon>
        <taxon>Pseudomonadati</taxon>
        <taxon>Pseudomonadota</taxon>
        <taxon>Alphaproteobacteria</taxon>
        <taxon>Sphingomonadales</taxon>
        <taxon>Erythrobacteraceae</taxon>
        <taxon>Qipengyuania</taxon>
    </lineage>
</organism>
<keyword evidence="5" id="KW-1185">Reference proteome</keyword>
<dbReference type="RefSeq" id="WP_221555902.1">
    <property type="nucleotide sequence ID" value="NZ_JAIGNO010000002.1"/>
</dbReference>
<dbReference type="SUPFAM" id="SSF109604">
    <property type="entry name" value="HD-domain/PDEase-like"/>
    <property type="match status" value="1"/>
</dbReference>
<gene>
    <name evidence="4" type="ORF">K3174_04210</name>
</gene>
<evidence type="ECO:0000313" key="4">
    <source>
        <dbReference type="EMBL" id="MBX7481722.1"/>
    </source>
</evidence>
<dbReference type="InterPro" id="IPR006674">
    <property type="entry name" value="HD_domain"/>
</dbReference>
<dbReference type="Proteomes" id="UP000755104">
    <property type="component" value="Unassembled WGS sequence"/>
</dbReference>
<name>A0ABS7J9Q7_9SPHN</name>
<sequence length="205" mass="23229">MVDQTELPRARLQSVIAFVQATERLKDTLRSGITSQGRQESTAEHSWRLALMVMLFEDALGEIDLAHLLKLCLIHDLGEALSGDVPATEQQADPDRAARERRDMSELCNVLPGDLQERMMKLWDEYAAGETGEAVLAKAFDKLETMYQHLLGRNPPGFDYQFNLGYGRRYTDRHPLTRELRAMLDTETRARIAELQTPDKGQPCA</sequence>
<dbReference type="EMBL" id="JAIGNO010000002">
    <property type="protein sequence ID" value="MBX7481722.1"/>
    <property type="molecule type" value="Genomic_DNA"/>
</dbReference>
<accession>A0ABS7J9Q7</accession>
<proteinExistence type="predicted"/>
<dbReference type="PANTHER" id="PTHR11845:SF13">
    <property type="entry name" value="5'-DEOXYNUCLEOTIDASE HDDC2"/>
    <property type="match status" value="1"/>
</dbReference>
<dbReference type="InterPro" id="IPR039356">
    <property type="entry name" value="YfbR/HDDC2"/>
</dbReference>
<comment type="caution">
    <text evidence="4">The sequence shown here is derived from an EMBL/GenBank/DDBJ whole genome shotgun (WGS) entry which is preliminary data.</text>
</comment>
<evidence type="ECO:0000256" key="1">
    <source>
        <dbReference type="ARBA" id="ARBA00022723"/>
    </source>
</evidence>
<evidence type="ECO:0000259" key="3">
    <source>
        <dbReference type="Pfam" id="PF13023"/>
    </source>
</evidence>